<evidence type="ECO:0000313" key="1">
    <source>
        <dbReference type="EMBL" id="TFD01261.1"/>
    </source>
</evidence>
<dbReference type="InterPro" id="IPR013078">
    <property type="entry name" value="His_Pase_superF_clade-1"/>
</dbReference>
<dbReference type="PANTHER" id="PTHR48100:SF58">
    <property type="entry name" value="PE-PGRS FAMILY PROTEIN PE_PGRS11"/>
    <property type="match status" value="1"/>
</dbReference>
<dbReference type="InterPro" id="IPR029033">
    <property type="entry name" value="His_PPase_superfam"/>
</dbReference>
<dbReference type="EMBL" id="SOGO01000033">
    <property type="protein sequence ID" value="TFD01261.1"/>
    <property type="molecule type" value="Genomic_DNA"/>
</dbReference>
<gene>
    <name evidence="1" type="ORF">E3T25_12025</name>
</gene>
<sequence>MRLFLIRHGQTPANVLGQLDTAHPGPGLTELGFRQASVIPDALRLESIDAIFASTLVRTRLTAEPLATALQLDVQVATGLHEIEAGALEGLSDRASIRTYFETVLTWVTGDLAARMPEGLDGNSFFSRFDADIASAAAGADTAAVFSHGAAIRVWTAARPSNVSPLFAGTTDLENTGMVELSGSPEDGWTLVSWAGLSVGSPGGPQLLSLKVH</sequence>
<dbReference type="InterPro" id="IPR001345">
    <property type="entry name" value="PG/BPGM_mutase_AS"/>
</dbReference>
<dbReference type="SUPFAM" id="SSF53254">
    <property type="entry name" value="Phosphoglycerate mutase-like"/>
    <property type="match status" value="1"/>
</dbReference>
<dbReference type="Gene3D" id="3.40.50.1240">
    <property type="entry name" value="Phosphoglycerate mutase-like"/>
    <property type="match status" value="1"/>
</dbReference>
<dbReference type="Proteomes" id="UP000297851">
    <property type="component" value="Unassembled WGS sequence"/>
</dbReference>
<dbReference type="RefSeq" id="WP_134374448.1">
    <property type="nucleotide sequence ID" value="NZ_SOGO01000033.1"/>
</dbReference>
<organism evidence="1 2">
    <name type="scientific">Cryobacterium sandaracinum</name>
    <dbReference type="NCBI Taxonomy" id="1259247"/>
    <lineage>
        <taxon>Bacteria</taxon>
        <taxon>Bacillati</taxon>
        <taxon>Actinomycetota</taxon>
        <taxon>Actinomycetes</taxon>
        <taxon>Micrococcales</taxon>
        <taxon>Microbacteriaceae</taxon>
        <taxon>Cryobacterium</taxon>
    </lineage>
</organism>
<name>A0ABY2J8I5_9MICO</name>
<dbReference type="SMART" id="SM00855">
    <property type="entry name" value="PGAM"/>
    <property type="match status" value="1"/>
</dbReference>
<reference evidence="1 2" key="1">
    <citation type="submission" date="2019-03" db="EMBL/GenBank/DDBJ databases">
        <title>Genomics of glacier-inhabiting Cryobacterium strains.</title>
        <authorList>
            <person name="Liu Q."/>
            <person name="Xin Y.-H."/>
        </authorList>
    </citation>
    <scope>NUCLEOTIDE SEQUENCE [LARGE SCALE GENOMIC DNA]</scope>
    <source>
        <strain evidence="1 2">TMT2-16</strain>
    </source>
</reference>
<comment type="caution">
    <text evidence="1">The sequence shown here is derived from an EMBL/GenBank/DDBJ whole genome shotgun (WGS) entry which is preliminary data.</text>
</comment>
<dbReference type="Pfam" id="PF00300">
    <property type="entry name" value="His_Phos_1"/>
    <property type="match status" value="1"/>
</dbReference>
<dbReference type="InterPro" id="IPR050275">
    <property type="entry name" value="PGM_Phosphatase"/>
</dbReference>
<protein>
    <submittedName>
        <fullName evidence="1">Histidine phosphatase family protein</fullName>
    </submittedName>
</protein>
<evidence type="ECO:0000313" key="2">
    <source>
        <dbReference type="Proteomes" id="UP000297851"/>
    </source>
</evidence>
<keyword evidence="2" id="KW-1185">Reference proteome</keyword>
<accession>A0ABY2J8I5</accession>
<dbReference type="PANTHER" id="PTHR48100">
    <property type="entry name" value="BROAD-SPECIFICITY PHOSPHATASE YOR283W-RELATED"/>
    <property type="match status" value="1"/>
</dbReference>
<dbReference type="CDD" id="cd07067">
    <property type="entry name" value="HP_PGM_like"/>
    <property type="match status" value="1"/>
</dbReference>
<dbReference type="PROSITE" id="PS00175">
    <property type="entry name" value="PG_MUTASE"/>
    <property type="match status" value="1"/>
</dbReference>
<proteinExistence type="predicted"/>